<dbReference type="AlphaFoldDB" id="A0A8S1C655"/>
<dbReference type="Proteomes" id="UP000494165">
    <property type="component" value="Unassembled WGS sequence"/>
</dbReference>
<feature type="disulfide bond" evidence="10">
    <location>
        <begin position="297"/>
        <end position="306"/>
    </location>
</feature>
<keyword evidence="7 10" id="KW-1015">Disulfide bond</keyword>
<comment type="subcellular location">
    <subcellularLocation>
        <location evidence="1">Cell membrane</location>
        <topology evidence="1">Multi-pass membrane protein</topology>
    </subcellularLocation>
</comment>
<feature type="transmembrane region" description="Helical" evidence="11">
    <location>
        <begin position="421"/>
        <end position="446"/>
    </location>
</feature>
<protein>
    <recommendedName>
        <fullName evidence="14">Protein croquemort</fullName>
    </recommendedName>
</protein>
<evidence type="ECO:0000256" key="9">
    <source>
        <dbReference type="ARBA" id="ARBA00023180"/>
    </source>
</evidence>
<reference evidence="12 13" key="1">
    <citation type="submission" date="2020-04" db="EMBL/GenBank/DDBJ databases">
        <authorList>
            <person name="Alioto T."/>
            <person name="Alioto T."/>
            <person name="Gomez Garrido J."/>
        </authorList>
    </citation>
    <scope>NUCLEOTIDE SEQUENCE [LARGE SCALE GENOMIC DNA]</scope>
</reference>
<keyword evidence="13" id="KW-1185">Reference proteome</keyword>
<keyword evidence="3" id="KW-1003">Cell membrane</keyword>
<dbReference type="InterPro" id="IPR002159">
    <property type="entry name" value="CD36_fam"/>
</dbReference>
<dbReference type="PANTHER" id="PTHR11923">
    <property type="entry name" value="SCAVENGER RECEPTOR CLASS B TYPE-1 SR-B1"/>
    <property type="match status" value="1"/>
</dbReference>
<accession>A0A8S1C655</accession>
<dbReference type="PANTHER" id="PTHR11923:SF114">
    <property type="entry name" value="FI02050P-RELATED"/>
    <property type="match status" value="1"/>
</dbReference>
<feature type="disulfide bond" evidence="10">
    <location>
        <begin position="256"/>
        <end position="317"/>
    </location>
</feature>
<evidence type="ECO:0008006" key="14">
    <source>
        <dbReference type="Google" id="ProtNLM"/>
    </source>
</evidence>
<evidence type="ECO:0000256" key="7">
    <source>
        <dbReference type="ARBA" id="ARBA00023157"/>
    </source>
</evidence>
<dbReference type="GO" id="GO:0005886">
    <property type="term" value="C:plasma membrane"/>
    <property type="evidence" value="ECO:0007669"/>
    <property type="project" value="UniProtKB-SubCell"/>
</dbReference>
<dbReference type="GO" id="GO:0005737">
    <property type="term" value="C:cytoplasm"/>
    <property type="evidence" value="ECO:0007669"/>
    <property type="project" value="TreeGrafter"/>
</dbReference>
<evidence type="ECO:0000256" key="1">
    <source>
        <dbReference type="ARBA" id="ARBA00004651"/>
    </source>
</evidence>
<evidence type="ECO:0000256" key="2">
    <source>
        <dbReference type="ARBA" id="ARBA00010532"/>
    </source>
</evidence>
<dbReference type="PRINTS" id="PR01610">
    <property type="entry name" value="CD36ANTIGEN"/>
</dbReference>
<name>A0A8S1C655_9INSE</name>
<feature type="disulfide bond" evidence="10">
    <location>
        <begin position="228"/>
        <end position="295"/>
    </location>
</feature>
<comment type="similarity">
    <text evidence="2">Belongs to the CD36 family.</text>
</comment>
<dbReference type="Pfam" id="PF01130">
    <property type="entry name" value="CD36"/>
    <property type="match status" value="1"/>
</dbReference>
<keyword evidence="6 11" id="KW-0472">Membrane</keyword>
<evidence type="ECO:0000256" key="6">
    <source>
        <dbReference type="ARBA" id="ARBA00023136"/>
    </source>
</evidence>
<gene>
    <name evidence="12" type="ORF">CLODIP_2_CD01495</name>
</gene>
<evidence type="ECO:0000256" key="8">
    <source>
        <dbReference type="ARBA" id="ARBA00023170"/>
    </source>
</evidence>
<dbReference type="InterPro" id="IPR005428">
    <property type="entry name" value="CD36/SCARB1/SNMP1"/>
</dbReference>
<comment type="caution">
    <text evidence="12">The sequence shown here is derived from an EMBL/GenBank/DDBJ whole genome shotgun (WGS) entry which is preliminary data.</text>
</comment>
<evidence type="ECO:0000313" key="13">
    <source>
        <dbReference type="Proteomes" id="UP000494165"/>
    </source>
</evidence>
<evidence type="ECO:0000256" key="11">
    <source>
        <dbReference type="SAM" id="Phobius"/>
    </source>
</evidence>
<evidence type="ECO:0000313" key="12">
    <source>
        <dbReference type="EMBL" id="CAB3366312.1"/>
    </source>
</evidence>
<evidence type="ECO:0000256" key="10">
    <source>
        <dbReference type="PIRSR" id="PIRSR605428-52"/>
    </source>
</evidence>
<evidence type="ECO:0000256" key="3">
    <source>
        <dbReference type="ARBA" id="ARBA00022475"/>
    </source>
</evidence>
<evidence type="ECO:0000256" key="5">
    <source>
        <dbReference type="ARBA" id="ARBA00022989"/>
    </source>
</evidence>
<keyword evidence="8" id="KW-0675">Receptor</keyword>
<organism evidence="12 13">
    <name type="scientific">Cloeon dipterum</name>
    <dbReference type="NCBI Taxonomy" id="197152"/>
    <lineage>
        <taxon>Eukaryota</taxon>
        <taxon>Metazoa</taxon>
        <taxon>Ecdysozoa</taxon>
        <taxon>Arthropoda</taxon>
        <taxon>Hexapoda</taxon>
        <taxon>Insecta</taxon>
        <taxon>Pterygota</taxon>
        <taxon>Palaeoptera</taxon>
        <taxon>Ephemeroptera</taxon>
        <taxon>Pisciforma</taxon>
        <taxon>Baetidae</taxon>
        <taxon>Cloeon</taxon>
    </lineage>
</organism>
<sequence>MLVLWPAIVDLVLTNELMLTPGSVQYGVWKETPINIFMEFYMFNWTNPEEILDENKKPHFTEHGPYVFREHHQRVNVSWKDNNDTVEFHQIRTYHFDKELSNGSLDDIITTADPVALAAPYVVRKNPALLFGLNLVMDVAKTERSISKTVNQFLFEGYNDTLLDLVNSIHNPEFNIPFDKFGWFYNRNNSWQYDGKFDMYTGKDKLTKLGVLTEWNDSNRTEDNFGECAMVNGTTGEVWPPLSNTDDVDLFVTDLCRTLKMEYSGKVNRQGIEGNLYLAGNRSLDNGQQFPENKCFCGGPDSEESCMPAGAMNVSKCKFGAPAFVSLPHFHKADPIYLEKVDMPPPNEETDELFIVVEPNTGVPMEVEAKLQINLLMQPYKQIGIFKKVPRVLIPMFYFKQSAKLTPHLAYLMRIVLDLKMIGFIVAGVLVFIGLVIFVSGIYMTIWGRWSKVPKPADTVCLIDDENVSTISSENVENPVT</sequence>
<keyword evidence="9" id="KW-0325">Glycoprotein</keyword>
<dbReference type="EMBL" id="CADEPI010000024">
    <property type="protein sequence ID" value="CAB3366312.1"/>
    <property type="molecule type" value="Genomic_DNA"/>
</dbReference>
<evidence type="ECO:0000256" key="4">
    <source>
        <dbReference type="ARBA" id="ARBA00022692"/>
    </source>
</evidence>
<keyword evidence="4 11" id="KW-0812">Transmembrane</keyword>
<dbReference type="PRINTS" id="PR01609">
    <property type="entry name" value="CD36FAMILY"/>
</dbReference>
<keyword evidence="5 11" id="KW-1133">Transmembrane helix</keyword>
<dbReference type="OrthoDB" id="514335at2759"/>
<proteinExistence type="inferred from homology"/>
<dbReference type="GO" id="GO:0005044">
    <property type="term" value="F:scavenger receptor activity"/>
    <property type="evidence" value="ECO:0007669"/>
    <property type="project" value="TreeGrafter"/>
</dbReference>